<organism evidence="1 2">
    <name type="scientific">Rhynchosporium agropyri</name>
    <dbReference type="NCBI Taxonomy" id="914238"/>
    <lineage>
        <taxon>Eukaryota</taxon>
        <taxon>Fungi</taxon>
        <taxon>Dikarya</taxon>
        <taxon>Ascomycota</taxon>
        <taxon>Pezizomycotina</taxon>
        <taxon>Leotiomycetes</taxon>
        <taxon>Helotiales</taxon>
        <taxon>Ploettnerulaceae</taxon>
        <taxon>Rhynchosporium</taxon>
    </lineage>
</organism>
<dbReference type="EMBL" id="FJUX01000020">
    <property type="protein sequence ID" value="CZS94942.1"/>
    <property type="molecule type" value="Genomic_DNA"/>
</dbReference>
<evidence type="ECO:0000313" key="2">
    <source>
        <dbReference type="Proteomes" id="UP000178912"/>
    </source>
</evidence>
<accession>A0A1E1KAB3</accession>
<reference evidence="2" key="1">
    <citation type="submission" date="2016-03" db="EMBL/GenBank/DDBJ databases">
        <authorList>
            <person name="Guldener U."/>
        </authorList>
    </citation>
    <scope>NUCLEOTIDE SEQUENCE [LARGE SCALE GENOMIC DNA]</scope>
    <source>
        <strain evidence="2">04CH-RAC-A.6.1</strain>
    </source>
</reference>
<proteinExistence type="predicted"/>
<sequence>MKSSAPTNLKPEYKPISELHILSCGNLGMSWVMNKGRNLAFHNYKNEEAIYYLDIANNRSGENSVVLREGGCKKGAIISHALETNTSGEFVIKGLCGEEIMTKSGNHTYIWNIPCSLCPPKLPPYEPEDPNKRRTFQWIKTPGVKSKTASFAAPDWKLRDKESGEVHAVFVENWDGTTDRGKIQLRRSFGEGWEMSVLVSVGIVAERERARRDRRGGFTKGFLVW</sequence>
<keyword evidence="2" id="KW-1185">Reference proteome</keyword>
<name>A0A1E1KAB3_9HELO</name>
<evidence type="ECO:0000313" key="1">
    <source>
        <dbReference type="EMBL" id="CZS94942.1"/>
    </source>
</evidence>
<dbReference type="OrthoDB" id="3532798at2759"/>
<dbReference type="Proteomes" id="UP000178912">
    <property type="component" value="Unassembled WGS sequence"/>
</dbReference>
<protein>
    <submittedName>
        <fullName evidence="1">Uncharacterized protein</fullName>
    </submittedName>
</protein>
<dbReference type="AlphaFoldDB" id="A0A1E1KAB3"/>
<gene>
    <name evidence="1" type="ORF">RAG0_04745</name>
</gene>